<evidence type="ECO:0000256" key="1">
    <source>
        <dbReference type="ARBA" id="ARBA00010574"/>
    </source>
</evidence>
<accession>A0A379MQB1</accession>
<dbReference type="SUPFAM" id="SSF81301">
    <property type="entry name" value="Nucleotidyltransferase"/>
    <property type="match status" value="1"/>
</dbReference>
<dbReference type="AlphaFoldDB" id="A0A379MQB1"/>
<sequence length="120" mass="13356">MNDKTRTLTDAIVRAMQDKKAARIVSLDLGSLDGSICDTFVICNADSTTQVAAIAAGVEEGTVKELGEKPWRVQGLDNALWVAMDYGDVMVHVFQTEMRDFYRLEELWADAPATEYTSEY</sequence>
<evidence type="ECO:0000313" key="4">
    <source>
        <dbReference type="Proteomes" id="UP000255233"/>
    </source>
</evidence>
<dbReference type="STRING" id="880526.GCA_000427365_00521"/>
<reference evidence="3 4" key="1">
    <citation type="submission" date="2018-06" db="EMBL/GenBank/DDBJ databases">
        <authorList>
            <consortium name="Pathogen Informatics"/>
            <person name="Doyle S."/>
        </authorList>
    </citation>
    <scope>NUCLEOTIDE SEQUENCE [LARGE SCALE GENOMIC DNA]</scope>
    <source>
        <strain evidence="3 4">NCTC11190</strain>
    </source>
</reference>
<keyword evidence="2" id="KW-0810">Translation regulation</keyword>
<dbReference type="GO" id="GO:0005737">
    <property type="term" value="C:cytoplasm"/>
    <property type="evidence" value="ECO:0007669"/>
    <property type="project" value="UniProtKB-SubCell"/>
</dbReference>
<dbReference type="OrthoDB" id="9793681at2"/>
<name>A0A379MQB1_9BACT</name>
<evidence type="ECO:0000313" key="3">
    <source>
        <dbReference type="EMBL" id="SUE33715.1"/>
    </source>
</evidence>
<dbReference type="InterPro" id="IPR004394">
    <property type="entry name" value="Iojap/RsfS/C7orf30"/>
</dbReference>
<dbReference type="NCBIfam" id="TIGR00090">
    <property type="entry name" value="rsfS_iojap_ybeB"/>
    <property type="match status" value="1"/>
</dbReference>
<comment type="subcellular location">
    <subcellularLocation>
        <location evidence="2">Cytoplasm</location>
    </subcellularLocation>
</comment>
<dbReference type="GO" id="GO:0043023">
    <property type="term" value="F:ribosomal large subunit binding"/>
    <property type="evidence" value="ECO:0007669"/>
    <property type="project" value="TreeGrafter"/>
</dbReference>
<dbReference type="HAMAP" id="MF_01477">
    <property type="entry name" value="Iojap_RsfS"/>
    <property type="match status" value="1"/>
</dbReference>
<comment type="similarity">
    <text evidence="1 2">Belongs to the Iojap/RsfS family.</text>
</comment>
<dbReference type="Gene3D" id="3.30.460.10">
    <property type="entry name" value="Beta Polymerase, domain 2"/>
    <property type="match status" value="1"/>
</dbReference>
<dbReference type="GO" id="GO:0090071">
    <property type="term" value="P:negative regulation of ribosome biogenesis"/>
    <property type="evidence" value="ECO:0007669"/>
    <property type="project" value="UniProtKB-UniRule"/>
</dbReference>
<keyword evidence="4" id="KW-1185">Reference proteome</keyword>
<dbReference type="EMBL" id="UGVL01000001">
    <property type="protein sequence ID" value="SUE33715.1"/>
    <property type="molecule type" value="Genomic_DNA"/>
</dbReference>
<comment type="subunit">
    <text evidence="2">Interacts with ribosomal protein uL14 (rplN).</text>
</comment>
<keyword evidence="2" id="KW-0963">Cytoplasm</keyword>
<dbReference type="InterPro" id="IPR043519">
    <property type="entry name" value="NT_sf"/>
</dbReference>
<dbReference type="GO" id="GO:0017148">
    <property type="term" value="P:negative regulation of translation"/>
    <property type="evidence" value="ECO:0007669"/>
    <property type="project" value="UniProtKB-UniRule"/>
</dbReference>
<evidence type="ECO:0000256" key="2">
    <source>
        <dbReference type="HAMAP-Rule" id="MF_01477"/>
    </source>
</evidence>
<dbReference type="Pfam" id="PF02410">
    <property type="entry name" value="RsfS"/>
    <property type="match status" value="1"/>
</dbReference>
<organism evidence="3 4">
    <name type="scientific">Rikenella microfusus</name>
    <dbReference type="NCBI Taxonomy" id="28139"/>
    <lineage>
        <taxon>Bacteria</taxon>
        <taxon>Pseudomonadati</taxon>
        <taxon>Bacteroidota</taxon>
        <taxon>Bacteroidia</taxon>
        <taxon>Bacteroidales</taxon>
        <taxon>Rikenellaceae</taxon>
        <taxon>Rikenella</taxon>
    </lineage>
</organism>
<dbReference type="Proteomes" id="UP000255233">
    <property type="component" value="Unassembled WGS sequence"/>
</dbReference>
<dbReference type="PANTHER" id="PTHR21043">
    <property type="entry name" value="IOJAP SUPERFAMILY ORTHOLOG"/>
    <property type="match status" value="1"/>
</dbReference>
<dbReference type="PANTHER" id="PTHR21043:SF0">
    <property type="entry name" value="MITOCHONDRIAL ASSEMBLY OF RIBOSOMAL LARGE SUBUNIT PROTEIN 1"/>
    <property type="match status" value="1"/>
</dbReference>
<protein>
    <recommendedName>
        <fullName evidence="2">Ribosomal silencing factor RsfS</fullName>
    </recommendedName>
</protein>
<gene>
    <name evidence="3" type="primary">ybeB</name>
    <name evidence="2" type="synonym">rsfS</name>
    <name evidence="3" type="ORF">NCTC11190_00926</name>
</gene>
<proteinExistence type="inferred from homology"/>
<dbReference type="GO" id="GO:0042256">
    <property type="term" value="P:cytosolic ribosome assembly"/>
    <property type="evidence" value="ECO:0007669"/>
    <property type="project" value="UniProtKB-UniRule"/>
</dbReference>
<dbReference type="RefSeq" id="WP_027290326.1">
    <property type="nucleotide sequence ID" value="NZ_CALVFX010000002.1"/>
</dbReference>
<keyword evidence="2" id="KW-0678">Repressor</keyword>
<comment type="function">
    <text evidence="2">Functions as a ribosomal silencing factor. Interacts with ribosomal protein uL14 (rplN), blocking formation of intersubunit bridge B8. Prevents association of the 30S and 50S ribosomal subunits and the formation of functional ribosomes, thus repressing translation.</text>
</comment>